<dbReference type="AlphaFoldDB" id="A0A9P0L0Y7"/>
<sequence>MGNHNNPEDYTVDGAEKEVPITQIKQKRANAQKLAKTLRDTGKEYKSPATRLFRQSLLKRDVTGRSARRPEKAVFESVIQIGVKYLNNFMSWGIS</sequence>
<evidence type="ECO:0000313" key="1">
    <source>
        <dbReference type="EMBL" id="CAH1981894.1"/>
    </source>
</evidence>
<dbReference type="Proteomes" id="UP001152888">
    <property type="component" value="Unassembled WGS sequence"/>
</dbReference>
<organism evidence="1 2">
    <name type="scientific">Acanthoscelides obtectus</name>
    <name type="common">Bean weevil</name>
    <name type="synonym">Bruchus obtectus</name>
    <dbReference type="NCBI Taxonomy" id="200917"/>
    <lineage>
        <taxon>Eukaryota</taxon>
        <taxon>Metazoa</taxon>
        <taxon>Ecdysozoa</taxon>
        <taxon>Arthropoda</taxon>
        <taxon>Hexapoda</taxon>
        <taxon>Insecta</taxon>
        <taxon>Pterygota</taxon>
        <taxon>Neoptera</taxon>
        <taxon>Endopterygota</taxon>
        <taxon>Coleoptera</taxon>
        <taxon>Polyphaga</taxon>
        <taxon>Cucujiformia</taxon>
        <taxon>Chrysomeloidea</taxon>
        <taxon>Chrysomelidae</taxon>
        <taxon>Bruchinae</taxon>
        <taxon>Bruchini</taxon>
        <taxon>Acanthoscelides</taxon>
    </lineage>
</organism>
<protein>
    <submittedName>
        <fullName evidence="1">Uncharacterized protein</fullName>
    </submittedName>
</protein>
<proteinExistence type="predicted"/>
<evidence type="ECO:0000313" key="2">
    <source>
        <dbReference type="Proteomes" id="UP001152888"/>
    </source>
</evidence>
<keyword evidence="2" id="KW-1185">Reference proteome</keyword>
<gene>
    <name evidence="1" type="ORF">ACAOBT_LOCUS14727</name>
</gene>
<comment type="caution">
    <text evidence="1">The sequence shown here is derived from an EMBL/GenBank/DDBJ whole genome shotgun (WGS) entry which is preliminary data.</text>
</comment>
<name>A0A9P0L0Y7_ACAOB</name>
<reference evidence="1" key="1">
    <citation type="submission" date="2022-03" db="EMBL/GenBank/DDBJ databases">
        <authorList>
            <person name="Sayadi A."/>
        </authorList>
    </citation>
    <scope>NUCLEOTIDE SEQUENCE</scope>
</reference>
<dbReference type="EMBL" id="CAKOFQ010006914">
    <property type="protein sequence ID" value="CAH1981894.1"/>
    <property type="molecule type" value="Genomic_DNA"/>
</dbReference>
<accession>A0A9P0L0Y7</accession>